<dbReference type="VEuPathDB" id="FungiDB:PPTG_21782"/>
<gene>
    <name evidence="1" type="ORF">L915_20018</name>
</gene>
<evidence type="ECO:0000313" key="1">
    <source>
        <dbReference type="EMBL" id="ETK72995.1"/>
    </source>
</evidence>
<dbReference type="Proteomes" id="UP000053236">
    <property type="component" value="Unassembled WGS sequence"/>
</dbReference>
<dbReference type="EMBL" id="KI689452">
    <property type="protein sequence ID" value="ETK72995.1"/>
    <property type="molecule type" value="Genomic_DNA"/>
</dbReference>
<reference evidence="1" key="1">
    <citation type="submission" date="2013-11" db="EMBL/GenBank/DDBJ databases">
        <title>The Genome Sequence of Phytophthora parasitica CJ02B3.</title>
        <authorList>
            <consortium name="The Broad Institute Genomics Platform"/>
            <person name="Russ C."/>
            <person name="Tyler B."/>
            <person name="Panabieres F."/>
            <person name="Shan W."/>
            <person name="Tripathy S."/>
            <person name="Grunwald N."/>
            <person name="Machado M."/>
            <person name="Johnson C.S."/>
            <person name="Arredondo F."/>
            <person name="Hong C."/>
            <person name="Coffey M."/>
            <person name="Young S.K."/>
            <person name="Zeng Q."/>
            <person name="Gargeya S."/>
            <person name="Fitzgerald M."/>
            <person name="Abouelleil A."/>
            <person name="Alvarado L."/>
            <person name="Chapman S.B."/>
            <person name="Gainer-Dewar J."/>
            <person name="Goldberg J."/>
            <person name="Griggs A."/>
            <person name="Gujja S."/>
            <person name="Hansen M."/>
            <person name="Howarth C."/>
            <person name="Imamovic A."/>
            <person name="Ireland A."/>
            <person name="Larimer J."/>
            <person name="McCowan C."/>
            <person name="Murphy C."/>
            <person name="Pearson M."/>
            <person name="Poon T.W."/>
            <person name="Priest M."/>
            <person name="Roberts A."/>
            <person name="Saif S."/>
            <person name="Shea T."/>
            <person name="Sykes S."/>
            <person name="Wortman J."/>
            <person name="Nusbaum C."/>
            <person name="Birren B."/>
        </authorList>
    </citation>
    <scope>NUCLEOTIDE SEQUENCE [LARGE SCALE GENOMIC DNA]</scope>
    <source>
        <strain evidence="1">CJ02B3</strain>
    </source>
</reference>
<evidence type="ECO:0008006" key="2">
    <source>
        <dbReference type="Google" id="ProtNLM"/>
    </source>
</evidence>
<sequence length="90" mass="10330">MNFAGKSGECTGFLISFDYFVLTALHACRGHFWVANCCQVVYNDKDYEVERTEDFEDLDLSLLKMRGLEDASYLQPEEALQCADCDIDWV</sequence>
<name>W2FSE9_PHYNI</name>
<dbReference type="SUPFAM" id="SSF50494">
    <property type="entry name" value="Trypsin-like serine proteases"/>
    <property type="match status" value="1"/>
</dbReference>
<protein>
    <recommendedName>
        <fullName evidence="2">Peptidase S1 domain-containing protein</fullName>
    </recommendedName>
</protein>
<organism evidence="1">
    <name type="scientific">Phytophthora nicotianae</name>
    <name type="common">Potato buckeye rot agent</name>
    <name type="synonym">Phytophthora parasitica</name>
    <dbReference type="NCBI Taxonomy" id="4792"/>
    <lineage>
        <taxon>Eukaryota</taxon>
        <taxon>Sar</taxon>
        <taxon>Stramenopiles</taxon>
        <taxon>Oomycota</taxon>
        <taxon>Peronosporomycetes</taxon>
        <taxon>Peronosporales</taxon>
        <taxon>Peronosporaceae</taxon>
        <taxon>Phytophthora</taxon>
    </lineage>
</organism>
<dbReference type="AlphaFoldDB" id="W2FSE9"/>
<proteinExistence type="predicted"/>
<accession>W2FSE9</accession>
<dbReference type="InterPro" id="IPR009003">
    <property type="entry name" value="Peptidase_S1_PA"/>
</dbReference>